<dbReference type="EMBL" id="CP034587">
    <property type="protein sequence ID" value="AZQ73448.1"/>
    <property type="molecule type" value="Genomic_DNA"/>
</dbReference>
<dbReference type="Proteomes" id="UP000267900">
    <property type="component" value="Chromosome"/>
</dbReference>
<evidence type="ECO:0000256" key="1">
    <source>
        <dbReference type="SAM" id="MobiDB-lite"/>
    </source>
</evidence>
<feature type="region of interest" description="Disordered" evidence="1">
    <location>
        <begin position="1"/>
        <end position="21"/>
    </location>
</feature>
<name>A0A3S9PM78_STRLT</name>
<dbReference type="InterPro" id="IPR021741">
    <property type="entry name" value="DUF3311"/>
</dbReference>
<gene>
    <name evidence="3" type="ORF">EKH77_21520</name>
</gene>
<organism evidence="3 4">
    <name type="scientific">Streptomyces luteoverticillatus</name>
    <name type="common">Streptoverticillium luteoverticillatus</name>
    <dbReference type="NCBI Taxonomy" id="66425"/>
    <lineage>
        <taxon>Bacteria</taxon>
        <taxon>Bacillati</taxon>
        <taxon>Actinomycetota</taxon>
        <taxon>Actinomycetes</taxon>
        <taxon>Kitasatosporales</taxon>
        <taxon>Streptomycetaceae</taxon>
        <taxon>Streptomyces</taxon>
    </lineage>
</organism>
<feature type="transmembrane region" description="Helical" evidence="2">
    <location>
        <begin position="73"/>
        <end position="91"/>
    </location>
</feature>
<dbReference type="OrthoDB" id="123261at2"/>
<keyword evidence="2" id="KW-0812">Transmembrane</keyword>
<proteinExistence type="predicted"/>
<sequence length="109" mass="12082">MSEPPEHPPGRTAAQASADGHKPLLTVGNPVLTVPLIVAGACLAIPFVAMLWVDSYARLTPALIGIPFFYWYQMLWVLVSTLLTVVAYVIVRRREETVRRERHAGGEEE</sequence>
<accession>A0A3S9PM78</accession>
<dbReference type="PANTHER" id="PTHR40034:SF1">
    <property type="entry name" value="BSL5891 PROTEIN"/>
    <property type="match status" value="1"/>
</dbReference>
<keyword evidence="2" id="KW-0472">Membrane</keyword>
<evidence type="ECO:0000313" key="4">
    <source>
        <dbReference type="Proteomes" id="UP000267900"/>
    </source>
</evidence>
<reference evidence="3 4" key="1">
    <citation type="submission" date="2018-12" db="EMBL/GenBank/DDBJ databases">
        <title>The whole draft genome of Streptomyce luteoverticillatus CGMCC 15060.</title>
        <authorList>
            <person name="Feng Z."/>
            <person name="Chen G."/>
            <person name="Zhang J."/>
            <person name="Zhu H."/>
            <person name="Yu X."/>
            <person name="Zhang W."/>
            <person name="Zhang X."/>
        </authorList>
    </citation>
    <scope>NUCLEOTIDE SEQUENCE [LARGE SCALE GENOMIC DNA]</scope>
    <source>
        <strain evidence="3 4">CGMCC 15060</strain>
    </source>
</reference>
<feature type="transmembrane region" description="Helical" evidence="2">
    <location>
        <begin position="31"/>
        <end position="53"/>
    </location>
</feature>
<keyword evidence="2" id="KW-1133">Transmembrane helix</keyword>
<protein>
    <submittedName>
        <fullName evidence="3">DUF3311 domain-containing protein</fullName>
    </submittedName>
</protein>
<dbReference type="Pfam" id="PF11755">
    <property type="entry name" value="DUF3311"/>
    <property type="match status" value="1"/>
</dbReference>
<dbReference type="AlphaFoldDB" id="A0A3S9PM78"/>
<keyword evidence="4" id="KW-1185">Reference proteome</keyword>
<evidence type="ECO:0000313" key="3">
    <source>
        <dbReference type="EMBL" id="AZQ73448.1"/>
    </source>
</evidence>
<evidence type="ECO:0000256" key="2">
    <source>
        <dbReference type="SAM" id="Phobius"/>
    </source>
</evidence>
<dbReference type="PANTHER" id="PTHR40034">
    <property type="entry name" value="BSL5891 PROTEIN"/>
    <property type="match status" value="1"/>
</dbReference>